<dbReference type="Proteomes" id="UP000683246">
    <property type="component" value="Chromosome"/>
</dbReference>
<name>A0A8J8MJ36_9FIRM</name>
<dbReference type="AlphaFoldDB" id="A0A8J8MJ36"/>
<gene>
    <name evidence="1" type="ORF">HZI73_09845</name>
</gene>
<keyword evidence="2" id="KW-1185">Reference proteome</keyword>
<organism evidence="1 2">
    <name type="scientific">Vallitalea pronyensis</name>
    <dbReference type="NCBI Taxonomy" id="1348613"/>
    <lineage>
        <taxon>Bacteria</taxon>
        <taxon>Bacillati</taxon>
        <taxon>Bacillota</taxon>
        <taxon>Clostridia</taxon>
        <taxon>Lachnospirales</taxon>
        <taxon>Vallitaleaceae</taxon>
        <taxon>Vallitalea</taxon>
    </lineage>
</organism>
<dbReference type="RefSeq" id="WP_212698074.1">
    <property type="nucleotide sequence ID" value="NZ_CP058649.1"/>
</dbReference>
<sequence length="60" mass="7110">MSRTTPKGHLVETYMLDHTKVKIYDSAYINRTSKEIERTLQIIKDMAISHYQGEVRLKRD</sequence>
<evidence type="ECO:0000313" key="2">
    <source>
        <dbReference type="Proteomes" id="UP000683246"/>
    </source>
</evidence>
<accession>A0A8J8MJ36</accession>
<protein>
    <submittedName>
        <fullName evidence="1">Uncharacterized protein</fullName>
    </submittedName>
</protein>
<reference evidence="1" key="1">
    <citation type="submission" date="2020-07" db="EMBL/GenBank/DDBJ databases">
        <title>Vallitalea pronyensis genome.</title>
        <authorList>
            <person name="Postec A."/>
        </authorList>
    </citation>
    <scope>NUCLEOTIDE SEQUENCE</scope>
    <source>
        <strain evidence="1">FatNI3</strain>
    </source>
</reference>
<evidence type="ECO:0000313" key="1">
    <source>
        <dbReference type="EMBL" id="QUI22584.1"/>
    </source>
</evidence>
<dbReference type="EMBL" id="CP058649">
    <property type="protein sequence ID" value="QUI22584.1"/>
    <property type="molecule type" value="Genomic_DNA"/>
</dbReference>
<dbReference type="KEGG" id="vpy:HZI73_09845"/>
<proteinExistence type="predicted"/>